<reference evidence="2" key="1">
    <citation type="submission" date="2022-01" db="EMBL/GenBank/DDBJ databases">
        <authorList>
            <person name="Jo J.-H."/>
            <person name="Im W.-T."/>
        </authorList>
    </citation>
    <scope>NUCLEOTIDE SEQUENCE</scope>
    <source>
        <strain evidence="2">G124</strain>
    </source>
</reference>
<keyword evidence="3" id="KW-1185">Reference proteome</keyword>
<dbReference type="Gene3D" id="3.40.630.30">
    <property type="match status" value="1"/>
</dbReference>
<dbReference type="InterPro" id="IPR052564">
    <property type="entry name" value="N-acetyltrans/Recomb-assoc"/>
</dbReference>
<organism evidence="2 3">
    <name type="scientific">Sphingomonas cremea</name>
    <dbReference type="NCBI Taxonomy" id="2904799"/>
    <lineage>
        <taxon>Bacteria</taxon>
        <taxon>Pseudomonadati</taxon>
        <taxon>Pseudomonadota</taxon>
        <taxon>Alphaproteobacteria</taxon>
        <taxon>Sphingomonadales</taxon>
        <taxon>Sphingomonadaceae</taxon>
        <taxon>Sphingomonas</taxon>
    </lineage>
</organism>
<accession>A0A9X1TVF5</accession>
<dbReference type="PROSITE" id="PS51186">
    <property type="entry name" value="GNAT"/>
    <property type="match status" value="1"/>
</dbReference>
<protein>
    <submittedName>
        <fullName evidence="2">GNAT family N-acetyltransferase</fullName>
        <ecNumber evidence="2">2.3.1.-</ecNumber>
    </submittedName>
</protein>
<evidence type="ECO:0000313" key="3">
    <source>
        <dbReference type="Proteomes" id="UP001139410"/>
    </source>
</evidence>
<dbReference type="PANTHER" id="PTHR43451:SF1">
    <property type="entry name" value="ACETYLTRANSFERASE"/>
    <property type="match status" value="1"/>
</dbReference>
<sequence length="162" mass="18168">MRIRPFRPGDEADLAEIFFTAVREIASRHYSEEQVKAWAPIVPATERFTARAADGRKIFVATDENDRPLAYGDLEPDGHIDHLFCRPEAAGTGGTAILYCELEAEAVRAGIDSLYVEASEPARRFFLKQGFEVIERRDFELTGVPIHNFRMEKRLGTASVPG</sequence>
<proteinExistence type="predicted"/>
<name>A0A9X1TVF5_9SPHN</name>
<keyword evidence="2" id="KW-0012">Acyltransferase</keyword>
<keyword evidence="2" id="KW-0808">Transferase</keyword>
<comment type="caution">
    <text evidence="2">The sequence shown here is derived from an EMBL/GenBank/DDBJ whole genome shotgun (WGS) entry which is preliminary data.</text>
</comment>
<dbReference type="EC" id="2.3.1.-" evidence="2"/>
<dbReference type="InterPro" id="IPR016181">
    <property type="entry name" value="Acyl_CoA_acyltransferase"/>
</dbReference>
<gene>
    <name evidence="2" type="ORF">LVY65_03410</name>
</gene>
<evidence type="ECO:0000259" key="1">
    <source>
        <dbReference type="PROSITE" id="PS51186"/>
    </source>
</evidence>
<dbReference type="InterPro" id="IPR000182">
    <property type="entry name" value="GNAT_dom"/>
</dbReference>
<dbReference type="SUPFAM" id="SSF55729">
    <property type="entry name" value="Acyl-CoA N-acyltransferases (Nat)"/>
    <property type="match status" value="1"/>
</dbReference>
<dbReference type="Proteomes" id="UP001139410">
    <property type="component" value="Unassembled WGS sequence"/>
</dbReference>
<dbReference type="RefSeq" id="WP_235066601.1">
    <property type="nucleotide sequence ID" value="NZ_JAKFGM010000001.1"/>
</dbReference>
<dbReference type="GO" id="GO:0016747">
    <property type="term" value="F:acyltransferase activity, transferring groups other than amino-acyl groups"/>
    <property type="evidence" value="ECO:0007669"/>
    <property type="project" value="InterPro"/>
</dbReference>
<dbReference type="EMBL" id="JAKFGM010000001">
    <property type="protein sequence ID" value="MCF2514119.1"/>
    <property type="molecule type" value="Genomic_DNA"/>
</dbReference>
<dbReference type="Pfam" id="PF13673">
    <property type="entry name" value="Acetyltransf_10"/>
    <property type="match status" value="1"/>
</dbReference>
<dbReference type="PANTHER" id="PTHR43451">
    <property type="entry name" value="ACETYLTRANSFERASE (GNAT) FAMILY PROTEIN"/>
    <property type="match status" value="1"/>
</dbReference>
<dbReference type="AlphaFoldDB" id="A0A9X1TVF5"/>
<feature type="domain" description="N-acetyltransferase" evidence="1">
    <location>
        <begin position="1"/>
        <end position="156"/>
    </location>
</feature>
<evidence type="ECO:0000313" key="2">
    <source>
        <dbReference type="EMBL" id="MCF2514119.1"/>
    </source>
</evidence>